<dbReference type="GO" id="GO:0009055">
    <property type="term" value="F:electron transfer activity"/>
    <property type="evidence" value="ECO:0007669"/>
    <property type="project" value="TreeGrafter"/>
</dbReference>
<name>A0A3B0VSK8_9ZZZZ</name>
<dbReference type="SUPFAM" id="SSF57802">
    <property type="entry name" value="Rubredoxin-like"/>
    <property type="match status" value="1"/>
</dbReference>
<dbReference type="Gene3D" id="2.20.28.10">
    <property type="match status" value="1"/>
</dbReference>
<dbReference type="PRINTS" id="PR00163">
    <property type="entry name" value="RUBREDOXIN"/>
</dbReference>
<dbReference type="InterPro" id="IPR018527">
    <property type="entry name" value="Rubredoxin_Fe_BS"/>
</dbReference>
<dbReference type="CDD" id="cd00730">
    <property type="entry name" value="rubredoxin"/>
    <property type="match status" value="1"/>
</dbReference>
<evidence type="ECO:0000256" key="1">
    <source>
        <dbReference type="ARBA" id="ARBA00022448"/>
    </source>
</evidence>
<feature type="non-terminal residue" evidence="6">
    <location>
        <position position="1"/>
    </location>
</feature>
<keyword evidence="2" id="KW-0479">Metal-binding</keyword>
<proteinExistence type="predicted"/>
<dbReference type="FunFam" id="2.20.28.10:FF:000001">
    <property type="entry name" value="Rubredoxin"/>
    <property type="match status" value="1"/>
</dbReference>
<dbReference type="PROSITE" id="PS50903">
    <property type="entry name" value="RUBREDOXIN_LIKE"/>
    <property type="match status" value="1"/>
</dbReference>
<evidence type="ECO:0000256" key="2">
    <source>
        <dbReference type="ARBA" id="ARBA00022723"/>
    </source>
</evidence>
<reference evidence="6" key="1">
    <citation type="submission" date="2018-06" db="EMBL/GenBank/DDBJ databases">
        <authorList>
            <person name="Zhirakovskaya E."/>
        </authorList>
    </citation>
    <scope>NUCLEOTIDE SEQUENCE</scope>
</reference>
<feature type="domain" description="Rubredoxin-like" evidence="5">
    <location>
        <begin position="9"/>
        <end position="60"/>
    </location>
</feature>
<dbReference type="InterPro" id="IPR024935">
    <property type="entry name" value="Rubredoxin_dom"/>
</dbReference>
<organism evidence="6">
    <name type="scientific">hydrothermal vent metagenome</name>
    <dbReference type="NCBI Taxonomy" id="652676"/>
    <lineage>
        <taxon>unclassified sequences</taxon>
        <taxon>metagenomes</taxon>
        <taxon>ecological metagenomes</taxon>
    </lineage>
</organism>
<evidence type="ECO:0000256" key="3">
    <source>
        <dbReference type="ARBA" id="ARBA00022982"/>
    </source>
</evidence>
<dbReference type="PROSITE" id="PS00202">
    <property type="entry name" value="RUBREDOXIN"/>
    <property type="match status" value="1"/>
</dbReference>
<evidence type="ECO:0000259" key="5">
    <source>
        <dbReference type="PROSITE" id="PS50903"/>
    </source>
</evidence>
<evidence type="ECO:0000256" key="4">
    <source>
        <dbReference type="ARBA" id="ARBA00023004"/>
    </source>
</evidence>
<accession>A0A3B0VSK8</accession>
<dbReference type="EMBL" id="UOEW01000247">
    <property type="protein sequence ID" value="VAW39859.1"/>
    <property type="molecule type" value="Genomic_DNA"/>
</dbReference>
<dbReference type="Pfam" id="PF00301">
    <property type="entry name" value="Rubredoxin"/>
    <property type="match status" value="1"/>
</dbReference>
<dbReference type="GO" id="GO:0005506">
    <property type="term" value="F:iron ion binding"/>
    <property type="evidence" value="ECO:0007669"/>
    <property type="project" value="InterPro"/>
</dbReference>
<evidence type="ECO:0000313" key="6">
    <source>
        <dbReference type="EMBL" id="VAW39859.1"/>
    </source>
</evidence>
<dbReference type="GO" id="GO:0043448">
    <property type="term" value="P:alkane catabolic process"/>
    <property type="evidence" value="ECO:0007669"/>
    <property type="project" value="TreeGrafter"/>
</dbReference>
<dbReference type="InterPro" id="IPR050526">
    <property type="entry name" value="Rubredoxin_ET"/>
</dbReference>
<gene>
    <name evidence="6" type="ORF">MNBD_GAMMA01-1760</name>
</gene>
<keyword evidence="1" id="KW-0813">Transport</keyword>
<dbReference type="PANTHER" id="PTHR47627:SF1">
    <property type="entry name" value="RUBREDOXIN-1-RELATED"/>
    <property type="match status" value="1"/>
</dbReference>
<sequence>QALNMNNNFKQYICIVCGLIYNEAEGWEEDGIAAGTKWEDVPDTWLCPDCAVTKDDFELLEE</sequence>
<dbReference type="InterPro" id="IPR024934">
    <property type="entry name" value="Rubredoxin-like_dom"/>
</dbReference>
<protein>
    <submittedName>
        <fullName evidence="6">Rubredoxin</fullName>
    </submittedName>
</protein>
<keyword evidence="3" id="KW-0249">Electron transport</keyword>
<dbReference type="AlphaFoldDB" id="A0A3B0VSK8"/>
<keyword evidence="4" id="KW-0408">Iron</keyword>
<dbReference type="PANTHER" id="PTHR47627">
    <property type="entry name" value="RUBREDOXIN"/>
    <property type="match status" value="1"/>
</dbReference>